<evidence type="ECO:0000256" key="1">
    <source>
        <dbReference type="ARBA" id="ARBA00001946"/>
    </source>
</evidence>
<dbReference type="InterPro" id="IPR020084">
    <property type="entry name" value="NUDIX_hydrolase_CS"/>
</dbReference>
<evidence type="ECO:0000256" key="4">
    <source>
        <dbReference type="RuleBase" id="RU003476"/>
    </source>
</evidence>
<gene>
    <name evidence="6" type="ORF">BJ987_005123</name>
</gene>
<dbReference type="PRINTS" id="PR00502">
    <property type="entry name" value="NUDIXFAMILY"/>
</dbReference>
<keyword evidence="3 4" id="KW-0378">Hydrolase</keyword>
<dbReference type="PROSITE" id="PS00893">
    <property type="entry name" value="NUDIX_BOX"/>
    <property type="match status" value="1"/>
</dbReference>
<dbReference type="EMBL" id="JAGGMR010000001">
    <property type="protein sequence ID" value="MBP2192222.1"/>
    <property type="molecule type" value="Genomic_DNA"/>
</dbReference>
<evidence type="ECO:0000313" key="7">
    <source>
        <dbReference type="Proteomes" id="UP001519325"/>
    </source>
</evidence>
<sequence length="138" mass="15786">MVFDASGKVFLARRGPAASNEVGNWEFPGGKVTFGERIEDAIRREFREEYGMEIELRSLIGLFDHILLAENQHWIAATYLAHHRGGTPRIREPEKCSEIGWYELAALPTPLSQISQSNLDKYLRAETRVEQGRRVDSR</sequence>
<evidence type="ECO:0000313" key="6">
    <source>
        <dbReference type="EMBL" id="MBP2192222.1"/>
    </source>
</evidence>
<feature type="domain" description="Nudix hydrolase" evidence="5">
    <location>
        <begin position="1"/>
        <end position="127"/>
    </location>
</feature>
<protein>
    <submittedName>
        <fullName evidence="6">Mutator protein MutT</fullName>
    </submittedName>
</protein>
<keyword evidence="7" id="KW-1185">Reference proteome</keyword>
<comment type="caution">
    <text evidence="6">The sequence shown here is derived from an EMBL/GenBank/DDBJ whole genome shotgun (WGS) entry which is preliminary data.</text>
</comment>
<accession>A0ABS4QKJ6</accession>
<dbReference type="PANTHER" id="PTHR43046:SF16">
    <property type="entry name" value="ADP-RIBOSE PYROPHOSPHATASE YJHB-RELATED"/>
    <property type="match status" value="1"/>
</dbReference>
<reference evidence="6 7" key="1">
    <citation type="submission" date="2021-03" db="EMBL/GenBank/DDBJ databases">
        <title>Sequencing the genomes of 1000 actinobacteria strains.</title>
        <authorList>
            <person name="Klenk H.-P."/>
        </authorList>
    </citation>
    <scope>NUCLEOTIDE SEQUENCE [LARGE SCALE GENOMIC DNA]</scope>
    <source>
        <strain evidence="6 7">DSM 45516</strain>
    </source>
</reference>
<comment type="cofactor">
    <cofactor evidence="1">
        <name>Mg(2+)</name>
        <dbReference type="ChEBI" id="CHEBI:18420"/>
    </cofactor>
</comment>
<evidence type="ECO:0000259" key="5">
    <source>
        <dbReference type="PROSITE" id="PS51462"/>
    </source>
</evidence>
<organism evidence="6 7">
    <name type="scientific">Nocardia goodfellowii</name>
    <dbReference type="NCBI Taxonomy" id="882446"/>
    <lineage>
        <taxon>Bacteria</taxon>
        <taxon>Bacillati</taxon>
        <taxon>Actinomycetota</taxon>
        <taxon>Actinomycetes</taxon>
        <taxon>Mycobacteriales</taxon>
        <taxon>Nocardiaceae</taxon>
        <taxon>Nocardia</taxon>
    </lineage>
</organism>
<proteinExistence type="inferred from homology"/>
<evidence type="ECO:0000256" key="3">
    <source>
        <dbReference type="ARBA" id="ARBA00022801"/>
    </source>
</evidence>
<dbReference type="Gene3D" id="3.90.79.10">
    <property type="entry name" value="Nucleoside Triphosphate Pyrophosphohydrolase"/>
    <property type="match status" value="1"/>
</dbReference>
<dbReference type="Proteomes" id="UP001519325">
    <property type="component" value="Unassembled WGS sequence"/>
</dbReference>
<dbReference type="PANTHER" id="PTHR43046">
    <property type="entry name" value="GDP-MANNOSE MANNOSYL HYDROLASE"/>
    <property type="match status" value="1"/>
</dbReference>
<dbReference type="SUPFAM" id="SSF55811">
    <property type="entry name" value="Nudix"/>
    <property type="match status" value="1"/>
</dbReference>
<dbReference type="PROSITE" id="PS51462">
    <property type="entry name" value="NUDIX"/>
    <property type="match status" value="1"/>
</dbReference>
<dbReference type="InterPro" id="IPR000086">
    <property type="entry name" value="NUDIX_hydrolase_dom"/>
</dbReference>
<dbReference type="Pfam" id="PF00293">
    <property type="entry name" value="NUDIX"/>
    <property type="match status" value="1"/>
</dbReference>
<dbReference type="InterPro" id="IPR015797">
    <property type="entry name" value="NUDIX_hydrolase-like_dom_sf"/>
</dbReference>
<dbReference type="InterPro" id="IPR020476">
    <property type="entry name" value="Nudix_hydrolase"/>
</dbReference>
<name>A0ABS4QKJ6_9NOCA</name>
<comment type="similarity">
    <text evidence="2 4">Belongs to the Nudix hydrolase family.</text>
</comment>
<evidence type="ECO:0000256" key="2">
    <source>
        <dbReference type="ARBA" id="ARBA00005582"/>
    </source>
</evidence>